<reference evidence="1 2" key="1">
    <citation type="submission" date="2018-11" db="EMBL/GenBank/DDBJ databases">
        <authorList>
            <consortium name="Pathogen Informatics"/>
        </authorList>
    </citation>
    <scope>NUCLEOTIDE SEQUENCE [LARGE SCALE GENOMIC DNA]</scope>
    <source>
        <strain>Denwood</strain>
        <strain evidence="2">Zambia</strain>
    </source>
</reference>
<evidence type="ECO:0000313" key="1">
    <source>
        <dbReference type="EMBL" id="VDP85538.1"/>
    </source>
</evidence>
<dbReference type="STRING" id="31246.A0A183Q548"/>
<proteinExistence type="predicted"/>
<evidence type="ECO:0000313" key="2">
    <source>
        <dbReference type="Proteomes" id="UP000269396"/>
    </source>
</evidence>
<accession>A0A183Q548</accession>
<gene>
    <name evidence="1" type="ORF">SMTD_LOCUS21731</name>
</gene>
<name>A0A183Q548_9TREM</name>
<organism evidence="1 2">
    <name type="scientific">Schistosoma mattheei</name>
    <dbReference type="NCBI Taxonomy" id="31246"/>
    <lineage>
        <taxon>Eukaryota</taxon>
        <taxon>Metazoa</taxon>
        <taxon>Spiralia</taxon>
        <taxon>Lophotrochozoa</taxon>
        <taxon>Platyhelminthes</taxon>
        <taxon>Trematoda</taxon>
        <taxon>Digenea</taxon>
        <taxon>Strigeidida</taxon>
        <taxon>Schistosomatoidea</taxon>
        <taxon>Schistosomatidae</taxon>
        <taxon>Schistosoma</taxon>
    </lineage>
</organism>
<keyword evidence="2" id="KW-1185">Reference proteome</keyword>
<dbReference type="AlphaFoldDB" id="A0A183Q548"/>
<sequence length="156" mass="17617">MLTDFVPCLRLFDILFPEAEDPDRAIDLPIPCCSRKDSTGQSNDNEISLTQKDGVLPKNILGNELSSTTENTKFSVSQFHISKKMDIDNSDFNRELVTHKDNENEVQEQSSTSAEDSDNECIQNETESLDVTSLNESILRAPYGNINWFEIAKKKL</sequence>
<dbReference type="EMBL" id="UZAL01048328">
    <property type="protein sequence ID" value="VDP85538.1"/>
    <property type="molecule type" value="Genomic_DNA"/>
</dbReference>
<protein>
    <submittedName>
        <fullName evidence="1">Uncharacterized protein</fullName>
    </submittedName>
</protein>
<dbReference type="Proteomes" id="UP000269396">
    <property type="component" value="Unassembled WGS sequence"/>
</dbReference>